<dbReference type="AlphaFoldDB" id="A0A2G8JRP3"/>
<evidence type="ECO:0000313" key="2">
    <source>
        <dbReference type="Proteomes" id="UP000230750"/>
    </source>
</evidence>
<proteinExistence type="predicted"/>
<evidence type="ECO:0000313" key="1">
    <source>
        <dbReference type="EMBL" id="PIK38389.1"/>
    </source>
</evidence>
<dbReference type="EMBL" id="MRZV01001365">
    <property type="protein sequence ID" value="PIK38389.1"/>
    <property type="molecule type" value="Genomic_DNA"/>
</dbReference>
<protein>
    <submittedName>
        <fullName evidence="1">Uncharacterized protein</fullName>
    </submittedName>
</protein>
<dbReference type="Gene3D" id="2.170.15.10">
    <property type="entry name" value="Proaerolysin, chain A, domain 3"/>
    <property type="match status" value="1"/>
</dbReference>
<name>A0A2G8JRP3_STIJA</name>
<dbReference type="InterPro" id="IPR053237">
    <property type="entry name" value="Natterin_C"/>
</dbReference>
<organism evidence="1 2">
    <name type="scientific">Stichopus japonicus</name>
    <name type="common">Sea cucumber</name>
    <dbReference type="NCBI Taxonomy" id="307972"/>
    <lineage>
        <taxon>Eukaryota</taxon>
        <taxon>Metazoa</taxon>
        <taxon>Echinodermata</taxon>
        <taxon>Eleutherozoa</taxon>
        <taxon>Echinozoa</taxon>
        <taxon>Holothuroidea</taxon>
        <taxon>Aspidochirotacea</taxon>
        <taxon>Aspidochirotida</taxon>
        <taxon>Stichopodidae</taxon>
        <taxon>Apostichopus</taxon>
    </lineage>
</organism>
<comment type="caution">
    <text evidence="1">The sequence shown here is derived from an EMBL/GenBank/DDBJ whole genome shotgun (WGS) entry which is preliminary data.</text>
</comment>
<dbReference type="OrthoDB" id="1925699at2759"/>
<dbReference type="SUPFAM" id="SSF56973">
    <property type="entry name" value="Aerolisin/ETX pore-forming domain"/>
    <property type="match status" value="1"/>
</dbReference>
<dbReference type="Proteomes" id="UP000230750">
    <property type="component" value="Unassembled WGS sequence"/>
</dbReference>
<keyword evidence="2" id="KW-1185">Reference proteome</keyword>
<dbReference type="PANTHER" id="PTHR39244">
    <property type="entry name" value="NATTERIN-4"/>
    <property type="match status" value="1"/>
</dbReference>
<reference evidence="1 2" key="1">
    <citation type="journal article" date="2017" name="PLoS Biol.">
        <title>The sea cucumber genome provides insights into morphological evolution and visceral regeneration.</title>
        <authorList>
            <person name="Zhang X."/>
            <person name="Sun L."/>
            <person name="Yuan J."/>
            <person name="Sun Y."/>
            <person name="Gao Y."/>
            <person name="Zhang L."/>
            <person name="Li S."/>
            <person name="Dai H."/>
            <person name="Hamel J.F."/>
            <person name="Liu C."/>
            <person name="Yu Y."/>
            <person name="Liu S."/>
            <person name="Lin W."/>
            <person name="Guo K."/>
            <person name="Jin S."/>
            <person name="Xu P."/>
            <person name="Storey K.B."/>
            <person name="Huan P."/>
            <person name="Zhang T."/>
            <person name="Zhou Y."/>
            <person name="Zhang J."/>
            <person name="Lin C."/>
            <person name="Li X."/>
            <person name="Xing L."/>
            <person name="Huo D."/>
            <person name="Sun M."/>
            <person name="Wang L."/>
            <person name="Mercier A."/>
            <person name="Li F."/>
            <person name="Yang H."/>
            <person name="Xiang J."/>
        </authorList>
    </citation>
    <scope>NUCLEOTIDE SEQUENCE [LARGE SCALE GENOMIC DNA]</scope>
    <source>
        <strain evidence="1">Shaxun</strain>
        <tissue evidence="1">Muscle</tissue>
    </source>
</reference>
<dbReference type="PANTHER" id="PTHR39244:SF5">
    <property type="entry name" value="NATTERIN-3-LIKE"/>
    <property type="match status" value="1"/>
</dbReference>
<sequence length="200" mass="22125">MSAMSSHGPMTEPAFVLRASKTYYIQGPPAKKYILQNVEYSLDDHKILDNQPSTIARTVVINSESYTWNNAAGGEVEVTTEVSAKVPFFGGGKVSLSVRASYSHEWGGSTTVTKTDSVGVEVEVQRCSSKSAIITGTRYSIDVPYVARLITIYEDGTQGIRDNYHGIFRGVEVNEIRVQYEPDIPLDDCRGDAIHWFSDF</sequence>
<accession>A0A2G8JRP3</accession>
<gene>
    <name evidence="1" type="ORF">BSL78_24774</name>
</gene>